<dbReference type="Proteomes" id="UP001443914">
    <property type="component" value="Unassembled WGS sequence"/>
</dbReference>
<dbReference type="AlphaFoldDB" id="A0AAW1GWB7"/>
<dbReference type="GO" id="GO:0008270">
    <property type="term" value="F:zinc ion binding"/>
    <property type="evidence" value="ECO:0007669"/>
    <property type="project" value="UniProtKB-KW"/>
</dbReference>
<dbReference type="Gene3D" id="4.10.60.10">
    <property type="entry name" value="Zinc finger, CCHC-type"/>
    <property type="match status" value="1"/>
</dbReference>
<dbReference type="GO" id="GO:0003676">
    <property type="term" value="F:nucleic acid binding"/>
    <property type="evidence" value="ECO:0007669"/>
    <property type="project" value="InterPro"/>
</dbReference>
<dbReference type="SMART" id="SM00343">
    <property type="entry name" value="ZnF_C2HC"/>
    <property type="match status" value="1"/>
</dbReference>
<evidence type="ECO:0000313" key="5">
    <source>
        <dbReference type="Proteomes" id="UP001443914"/>
    </source>
</evidence>
<dbReference type="PANTHER" id="PTHR35046">
    <property type="entry name" value="ZINC KNUCKLE (CCHC-TYPE) FAMILY PROTEIN"/>
    <property type="match status" value="1"/>
</dbReference>
<evidence type="ECO:0000256" key="2">
    <source>
        <dbReference type="SAM" id="MobiDB-lite"/>
    </source>
</evidence>
<protein>
    <recommendedName>
        <fullName evidence="3">CCHC-type domain-containing protein</fullName>
    </recommendedName>
</protein>
<dbReference type="SUPFAM" id="SSF57756">
    <property type="entry name" value="Retrovirus zinc finger-like domains"/>
    <property type="match status" value="1"/>
</dbReference>
<organism evidence="4 5">
    <name type="scientific">Saponaria officinalis</name>
    <name type="common">Common soapwort</name>
    <name type="synonym">Lychnis saponaria</name>
    <dbReference type="NCBI Taxonomy" id="3572"/>
    <lineage>
        <taxon>Eukaryota</taxon>
        <taxon>Viridiplantae</taxon>
        <taxon>Streptophyta</taxon>
        <taxon>Embryophyta</taxon>
        <taxon>Tracheophyta</taxon>
        <taxon>Spermatophyta</taxon>
        <taxon>Magnoliopsida</taxon>
        <taxon>eudicotyledons</taxon>
        <taxon>Gunneridae</taxon>
        <taxon>Pentapetalae</taxon>
        <taxon>Caryophyllales</taxon>
        <taxon>Caryophyllaceae</taxon>
        <taxon>Caryophylleae</taxon>
        <taxon>Saponaria</taxon>
    </lineage>
</organism>
<evidence type="ECO:0000259" key="3">
    <source>
        <dbReference type="PROSITE" id="PS50158"/>
    </source>
</evidence>
<sequence length="467" mass="53301">MVRTMNQLIQNTARRGKEPPGGGGSDTDDSTRSAVAAHRQVDKHLKVDIPDFSGSLNPDELLEWLRDVERAFEYKGYNNFKAFKVATLKLKGYASLWYETLKSQRAKEGKEPIRSWSKLKKKLMSKFVTKDYSQDLFIKMSKLKQDDEPFESCLRKFEQLTLQCEITEKPEQKITRFLEGLNEKIAEKVRMQPLWSFDDVVNLSMKVEKMGKNNGATPKANPMFKQTKTYHSIRIGETPRPTANPALDKGKMHVGQRTNVLQTEDKKKCFQCQGYGHFKKDCPSKRTLTAVEVDAWEKEGLVEYESEEATMETGVDKEGSSQDMIVAPPDTGHNLVMWRVMHSQPAPLEEDQRSLIFRSRCTIQGRVCNLIIDGGSCTNVASTTLVDKLKLSTRDHPNPYKLRWLSKGDKVRVDKQCVVPFSIGSVYKDEVLCDVAPMDACHLLLGRPWEFDKNTVHQGRSNTYTFK</sequence>
<dbReference type="CDD" id="cd00303">
    <property type="entry name" value="retropepsin_like"/>
    <property type="match status" value="1"/>
</dbReference>
<keyword evidence="1" id="KW-0863">Zinc-finger</keyword>
<reference evidence="4" key="1">
    <citation type="submission" date="2024-03" db="EMBL/GenBank/DDBJ databases">
        <title>WGS assembly of Saponaria officinalis var. Norfolk2.</title>
        <authorList>
            <person name="Jenkins J."/>
            <person name="Shu S."/>
            <person name="Grimwood J."/>
            <person name="Barry K."/>
            <person name="Goodstein D."/>
            <person name="Schmutz J."/>
            <person name="Leebens-Mack J."/>
            <person name="Osbourn A."/>
        </authorList>
    </citation>
    <scope>NUCLEOTIDE SEQUENCE [LARGE SCALE GENOMIC DNA]</scope>
    <source>
        <strain evidence="4">JIC</strain>
    </source>
</reference>
<dbReference type="Gene3D" id="2.40.70.10">
    <property type="entry name" value="Acid Proteases"/>
    <property type="match status" value="1"/>
</dbReference>
<gene>
    <name evidence="4" type="ORF">RND81_13G107400</name>
</gene>
<dbReference type="PANTHER" id="PTHR35046:SF21">
    <property type="entry name" value="RETROTRANSPOSON GAG DOMAIN-CONTAINING PROTEIN-RELATED"/>
    <property type="match status" value="1"/>
</dbReference>
<dbReference type="InterPro" id="IPR005162">
    <property type="entry name" value="Retrotrans_gag_dom"/>
</dbReference>
<dbReference type="EMBL" id="JBDFQZ010000013">
    <property type="protein sequence ID" value="KAK9669076.1"/>
    <property type="molecule type" value="Genomic_DNA"/>
</dbReference>
<name>A0AAW1GWB7_SAPOF</name>
<dbReference type="Pfam" id="PF00098">
    <property type="entry name" value="zf-CCHC"/>
    <property type="match status" value="1"/>
</dbReference>
<feature type="region of interest" description="Disordered" evidence="2">
    <location>
        <begin position="11"/>
        <end position="36"/>
    </location>
</feature>
<evidence type="ECO:0000256" key="1">
    <source>
        <dbReference type="PROSITE-ProRule" id="PRU00047"/>
    </source>
</evidence>
<dbReference type="InterPro" id="IPR021109">
    <property type="entry name" value="Peptidase_aspartic_dom_sf"/>
</dbReference>
<dbReference type="Pfam" id="PF03732">
    <property type="entry name" value="Retrotrans_gag"/>
    <property type="match status" value="1"/>
</dbReference>
<evidence type="ECO:0000313" key="4">
    <source>
        <dbReference type="EMBL" id="KAK9669076.1"/>
    </source>
</evidence>
<proteinExistence type="predicted"/>
<feature type="domain" description="CCHC-type" evidence="3">
    <location>
        <begin position="268"/>
        <end position="284"/>
    </location>
</feature>
<keyword evidence="1" id="KW-0479">Metal-binding</keyword>
<dbReference type="InterPro" id="IPR001878">
    <property type="entry name" value="Znf_CCHC"/>
</dbReference>
<dbReference type="PROSITE" id="PS50158">
    <property type="entry name" value="ZF_CCHC"/>
    <property type="match status" value="1"/>
</dbReference>
<comment type="caution">
    <text evidence="4">The sequence shown here is derived from an EMBL/GenBank/DDBJ whole genome shotgun (WGS) entry which is preliminary data.</text>
</comment>
<keyword evidence="1" id="KW-0862">Zinc</keyword>
<keyword evidence="5" id="KW-1185">Reference proteome</keyword>
<dbReference type="InterPro" id="IPR036875">
    <property type="entry name" value="Znf_CCHC_sf"/>
</dbReference>
<accession>A0AAW1GWB7</accession>